<name>A0A9K3GFW3_9EUKA</name>
<keyword evidence="2" id="KW-0433">Leucine-rich repeat</keyword>
<dbReference type="GO" id="GO:0031267">
    <property type="term" value="F:small GTPase binding"/>
    <property type="evidence" value="ECO:0007669"/>
    <property type="project" value="TreeGrafter"/>
</dbReference>
<organism evidence="4 5">
    <name type="scientific">Kipferlia bialata</name>
    <dbReference type="NCBI Taxonomy" id="797122"/>
    <lineage>
        <taxon>Eukaryota</taxon>
        <taxon>Metamonada</taxon>
        <taxon>Carpediemonas-like organisms</taxon>
        <taxon>Kipferlia</taxon>
    </lineage>
</organism>
<dbReference type="SUPFAM" id="SSF52047">
    <property type="entry name" value="RNI-like"/>
    <property type="match status" value="2"/>
</dbReference>
<evidence type="ECO:0000256" key="2">
    <source>
        <dbReference type="ARBA" id="ARBA00022614"/>
    </source>
</evidence>
<reference evidence="4 5" key="1">
    <citation type="journal article" date="2018" name="PLoS ONE">
        <title>The draft genome of Kipferlia bialata reveals reductive genome evolution in fornicate parasites.</title>
        <authorList>
            <person name="Tanifuji G."/>
            <person name="Takabayashi S."/>
            <person name="Kume K."/>
            <person name="Takagi M."/>
            <person name="Nakayama T."/>
            <person name="Kamikawa R."/>
            <person name="Inagaki Y."/>
            <person name="Hashimoto T."/>
        </authorList>
    </citation>
    <scope>NUCLEOTIDE SEQUENCE [LARGE SCALE GENOMIC DNA]</scope>
    <source>
        <strain evidence="4">NY0173</strain>
    </source>
</reference>
<dbReference type="Pfam" id="PF13516">
    <property type="entry name" value="LRR_6"/>
    <property type="match status" value="5"/>
</dbReference>
<dbReference type="GO" id="GO:0048471">
    <property type="term" value="C:perinuclear region of cytoplasm"/>
    <property type="evidence" value="ECO:0007669"/>
    <property type="project" value="TreeGrafter"/>
</dbReference>
<keyword evidence="1" id="KW-0343">GTPase activation</keyword>
<keyword evidence="3" id="KW-0677">Repeat</keyword>
<dbReference type="PANTHER" id="PTHR24113:SF12">
    <property type="entry name" value="RAN GTPASE-ACTIVATING PROTEIN 1"/>
    <property type="match status" value="1"/>
</dbReference>
<gene>
    <name evidence="4" type="ORF">KIPB_002129</name>
</gene>
<dbReference type="EMBL" id="BDIP01000333">
    <property type="protein sequence ID" value="GIQ81207.1"/>
    <property type="molecule type" value="Genomic_DNA"/>
</dbReference>
<proteinExistence type="predicted"/>
<dbReference type="InterPro" id="IPR027038">
    <property type="entry name" value="RanGap"/>
</dbReference>
<evidence type="ECO:0000256" key="1">
    <source>
        <dbReference type="ARBA" id="ARBA00022468"/>
    </source>
</evidence>
<sequence length="539" mass="58674">MSSGDVQALAEALLHVPMLEKLDLDSTDMGDEDIGTICPSLPHLPQLHKLCLRSNHITATGAQELSETLASGVCPRLSELHLRWNYLGAAGAISLGRALADMPSMKTLCIANCGVPPCISEMVEEVLSAQQGDRYTAVQRLMHHAQTRLAEWTQYDNAVTAFILTCSDKWVTWSVRGCYCHGGTRMGLNDEPDADKACDTSLTTLTGAFPLFPDLEELWLPYLPMKSGDVMSLSRSLATVPRLTTLTLIECGLRDTSLQCLVDNLHHIPLLEELYLSENHISAAGVSVLCRGMDTRLVPRLKALDLSKNNIGVSGCLGLARQLPKRRRLKELCIDDCGAPASIEDSIKSILDFRVKLPTSQSRSVAKRLLADLEAKTHPVLIHLHNVGMTPSDATVLAESLLHLPMLMKLNLGSNHISDIGMLAIADGLMHVPRLQQMCLSNNGITSVGAISLAQAMRHLPVLEELNMDGNPIGDRGAVAIGVAIPSEVSTFLCSLDDCGVGQSVAEAVWNIQWSRKGEERERLQELLTEGMEDVDMDM</sequence>
<dbReference type="GO" id="GO:0005096">
    <property type="term" value="F:GTPase activator activity"/>
    <property type="evidence" value="ECO:0007669"/>
    <property type="project" value="UniProtKB-KW"/>
</dbReference>
<dbReference type="AlphaFoldDB" id="A0A9K3GFW3"/>
<protein>
    <submittedName>
        <fullName evidence="4">Uncharacterized protein</fullName>
    </submittedName>
</protein>
<comment type="caution">
    <text evidence="4">The sequence shown here is derived from an EMBL/GenBank/DDBJ whole genome shotgun (WGS) entry which is preliminary data.</text>
</comment>
<dbReference type="GO" id="GO:0005634">
    <property type="term" value="C:nucleus"/>
    <property type="evidence" value="ECO:0007669"/>
    <property type="project" value="TreeGrafter"/>
</dbReference>
<dbReference type="InterPro" id="IPR001611">
    <property type="entry name" value="Leu-rich_rpt"/>
</dbReference>
<evidence type="ECO:0000313" key="4">
    <source>
        <dbReference type="EMBL" id="GIQ81207.1"/>
    </source>
</evidence>
<dbReference type="InterPro" id="IPR032675">
    <property type="entry name" value="LRR_dom_sf"/>
</dbReference>
<dbReference type="SMART" id="SM00367">
    <property type="entry name" value="LRR_CC"/>
    <property type="match status" value="5"/>
</dbReference>
<dbReference type="OrthoDB" id="120976at2759"/>
<dbReference type="InterPro" id="IPR006553">
    <property type="entry name" value="Leu-rich_rpt_Cys-con_subtyp"/>
</dbReference>
<dbReference type="Proteomes" id="UP000265618">
    <property type="component" value="Unassembled WGS sequence"/>
</dbReference>
<dbReference type="GO" id="GO:0005829">
    <property type="term" value="C:cytosol"/>
    <property type="evidence" value="ECO:0007669"/>
    <property type="project" value="TreeGrafter"/>
</dbReference>
<dbReference type="GO" id="GO:0006913">
    <property type="term" value="P:nucleocytoplasmic transport"/>
    <property type="evidence" value="ECO:0007669"/>
    <property type="project" value="TreeGrafter"/>
</dbReference>
<dbReference type="PANTHER" id="PTHR24113">
    <property type="entry name" value="RAN GTPASE-ACTIVATING PROTEIN 1"/>
    <property type="match status" value="1"/>
</dbReference>
<keyword evidence="5" id="KW-1185">Reference proteome</keyword>
<accession>A0A9K3GFW3</accession>
<dbReference type="Gene3D" id="3.80.10.10">
    <property type="entry name" value="Ribonuclease Inhibitor"/>
    <property type="match status" value="3"/>
</dbReference>
<evidence type="ECO:0000256" key="3">
    <source>
        <dbReference type="ARBA" id="ARBA00022737"/>
    </source>
</evidence>
<evidence type="ECO:0000313" key="5">
    <source>
        <dbReference type="Proteomes" id="UP000265618"/>
    </source>
</evidence>
<dbReference type="SMART" id="SM00368">
    <property type="entry name" value="LRR_RI"/>
    <property type="match status" value="9"/>
</dbReference>